<dbReference type="PANTHER" id="PTHR12993:SF11">
    <property type="entry name" value="N-ACETYLGLUCOSAMINYL-PHOSPHATIDYLINOSITOL DE-N-ACETYLASE"/>
    <property type="match status" value="1"/>
</dbReference>
<sequence length="227" mass="25924">MLNAGNERILIIAPHSDDEVLGCGGLIERACGLGNQVKVVIAALGDTTFIHSGMKVTADIRKKELSDALSFLGCEDYEVMFEDKEGILDTIPQKQLVSKIDDILMNFKPSMVFIPYPSFHQDHKALFHACMASLRPQPHQNYKLIAMYEYPLIVWQYPRINNAGELFLDLSEKIEMKVKAMKMHVSQIRESQHLISPESIKKWAEKRGMENGCKYAEKYYILRAQLF</sequence>
<proteinExistence type="predicted"/>
<accession>A0A0V8JCM9</accession>
<dbReference type="InterPro" id="IPR003737">
    <property type="entry name" value="GlcNAc_PI_deacetylase-related"/>
</dbReference>
<protein>
    <recommendedName>
        <fullName evidence="3">GlcNAc-PI de-N-acetylase</fullName>
    </recommendedName>
</protein>
<dbReference type="Pfam" id="PF02585">
    <property type="entry name" value="PIG-L"/>
    <property type="match status" value="1"/>
</dbReference>
<dbReference type="Gene3D" id="3.40.50.10320">
    <property type="entry name" value="LmbE-like"/>
    <property type="match status" value="1"/>
</dbReference>
<dbReference type="PANTHER" id="PTHR12993">
    <property type="entry name" value="N-ACETYLGLUCOSAMINYL-PHOSPHATIDYLINOSITOL DE-N-ACETYLASE-RELATED"/>
    <property type="match status" value="1"/>
</dbReference>
<dbReference type="Proteomes" id="UP000054099">
    <property type="component" value="Unassembled WGS sequence"/>
</dbReference>
<reference evidence="1 2" key="1">
    <citation type="journal article" date="2014" name="Antonie Van Leeuwenhoek">
        <title>Fictibacillus enclensis sp. nov., isolated from marine sediment.</title>
        <authorList>
            <person name="Dastager S.G."/>
            <person name="Mawlankar R."/>
            <person name="Srinivasan K."/>
            <person name="Tang S.K."/>
            <person name="Lee J.C."/>
            <person name="Ramana V.V."/>
            <person name="Shouche Y.S."/>
        </authorList>
    </citation>
    <scope>NUCLEOTIDE SEQUENCE [LARGE SCALE GENOMIC DNA]</scope>
    <source>
        <strain evidence="1 2">NIO-1003</strain>
    </source>
</reference>
<organism evidence="1 2">
    <name type="scientific">Fictibacillus enclensis</name>
    <dbReference type="NCBI Taxonomy" id="1017270"/>
    <lineage>
        <taxon>Bacteria</taxon>
        <taxon>Bacillati</taxon>
        <taxon>Bacillota</taxon>
        <taxon>Bacilli</taxon>
        <taxon>Bacillales</taxon>
        <taxon>Fictibacillaceae</taxon>
        <taxon>Fictibacillus</taxon>
    </lineage>
</organism>
<dbReference type="GO" id="GO:0016811">
    <property type="term" value="F:hydrolase activity, acting on carbon-nitrogen (but not peptide) bonds, in linear amides"/>
    <property type="evidence" value="ECO:0007669"/>
    <property type="project" value="TreeGrafter"/>
</dbReference>
<dbReference type="EMBL" id="LNQN01000001">
    <property type="protein sequence ID" value="KSU84879.1"/>
    <property type="molecule type" value="Genomic_DNA"/>
</dbReference>
<dbReference type="OrthoDB" id="9790023at2"/>
<keyword evidence="2" id="KW-1185">Reference proteome</keyword>
<dbReference type="RefSeq" id="WP_061969049.1">
    <property type="nucleotide sequence ID" value="NZ_FMAV01000001.1"/>
</dbReference>
<dbReference type="SUPFAM" id="SSF102588">
    <property type="entry name" value="LmbE-like"/>
    <property type="match status" value="1"/>
</dbReference>
<dbReference type="AlphaFoldDB" id="A0A0V8JCM9"/>
<gene>
    <name evidence="1" type="ORF">AS030_04950</name>
</gene>
<evidence type="ECO:0000313" key="2">
    <source>
        <dbReference type="Proteomes" id="UP000054099"/>
    </source>
</evidence>
<dbReference type="InterPro" id="IPR024078">
    <property type="entry name" value="LmbE-like_dom_sf"/>
</dbReference>
<evidence type="ECO:0000313" key="1">
    <source>
        <dbReference type="EMBL" id="KSU84879.1"/>
    </source>
</evidence>
<name>A0A0V8JCM9_9BACL</name>
<comment type="caution">
    <text evidence="1">The sequence shown here is derived from an EMBL/GenBank/DDBJ whole genome shotgun (WGS) entry which is preliminary data.</text>
</comment>
<evidence type="ECO:0008006" key="3">
    <source>
        <dbReference type="Google" id="ProtNLM"/>
    </source>
</evidence>